<feature type="region of interest" description="Disordered" evidence="1">
    <location>
        <begin position="27"/>
        <end position="104"/>
    </location>
</feature>
<dbReference type="GO" id="GO:1990112">
    <property type="term" value="C:RQC complex"/>
    <property type="evidence" value="ECO:0007669"/>
    <property type="project" value="TreeGrafter"/>
</dbReference>
<dbReference type="GO" id="GO:1990116">
    <property type="term" value="P:ribosome-associated ubiquitin-dependent protein catabolic process"/>
    <property type="evidence" value="ECO:0007669"/>
    <property type="project" value="TreeGrafter"/>
</dbReference>
<evidence type="ECO:0000313" key="3">
    <source>
        <dbReference type="Proteomes" id="UP000590412"/>
    </source>
</evidence>
<dbReference type="GO" id="GO:0072344">
    <property type="term" value="P:rescue of stalled ribosome"/>
    <property type="evidence" value="ECO:0007669"/>
    <property type="project" value="TreeGrafter"/>
</dbReference>
<name>A0A8X7TAX1_CANPA</name>
<dbReference type="PANTHER" id="PTHR22684">
    <property type="entry name" value="NULP1-RELATED"/>
    <property type="match status" value="1"/>
</dbReference>
<gene>
    <name evidence="2" type="ORF">FOB60_003593</name>
</gene>
<dbReference type="PANTHER" id="PTHR22684:SF0">
    <property type="entry name" value="RIBOSOME QUALITY CONTROL COMPLEX SUBUNIT TCF25"/>
    <property type="match status" value="1"/>
</dbReference>
<evidence type="ECO:0000313" key="2">
    <source>
        <dbReference type="EMBL" id="KAF6050925.1"/>
    </source>
</evidence>
<protein>
    <submittedName>
        <fullName evidence="2">Transcriptional repressor TCF25 family protein</fullName>
    </submittedName>
</protein>
<proteinExistence type="predicted"/>
<feature type="compositionally biased region" description="Basic residues" evidence="1">
    <location>
        <begin position="78"/>
        <end position="92"/>
    </location>
</feature>
<dbReference type="InterPro" id="IPR006994">
    <property type="entry name" value="TCF25/Rqc1"/>
</dbReference>
<evidence type="ECO:0000256" key="1">
    <source>
        <dbReference type="SAM" id="MobiDB-lite"/>
    </source>
</evidence>
<reference evidence="2" key="1">
    <citation type="submission" date="2020-03" db="EMBL/GenBank/DDBJ databases">
        <title>FDA dAtabase for Regulatory Grade micrObial Sequences (FDA-ARGOS): Supporting development and validation of Infectious Disease Dx tests.</title>
        <authorList>
            <person name="Campos J."/>
            <person name="Goldberg B."/>
            <person name="Tallon L."/>
            <person name="Sadzewicz L."/>
            <person name="Vavikolanu K."/>
            <person name="Mehta A."/>
            <person name="Aluvathingal J."/>
            <person name="Nadendla S."/>
            <person name="Nandy P."/>
            <person name="Geyer C."/>
            <person name="Yan Y."/>
            <person name="Sichtig H."/>
        </authorList>
    </citation>
    <scope>NUCLEOTIDE SEQUENCE [LARGE SCALE GENOMIC DNA]</scope>
    <source>
        <strain evidence="2">FDAARGOS_652</strain>
    </source>
</reference>
<dbReference type="Pfam" id="PF04910">
    <property type="entry name" value="Tcf25"/>
    <property type="match status" value="1"/>
</dbReference>
<accession>A0A8X7TAX1</accession>
<dbReference type="AlphaFoldDB" id="A0A8X7TAX1"/>
<dbReference type="Proteomes" id="UP000590412">
    <property type="component" value="Unassembled WGS sequence"/>
</dbReference>
<dbReference type="OrthoDB" id="205993at2759"/>
<organism evidence="2 3">
    <name type="scientific">Candida parapsilosis</name>
    <name type="common">Yeast</name>
    <dbReference type="NCBI Taxonomy" id="5480"/>
    <lineage>
        <taxon>Eukaryota</taxon>
        <taxon>Fungi</taxon>
        <taxon>Dikarya</taxon>
        <taxon>Ascomycota</taxon>
        <taxon>Saccharomycotina</taxon>
        <taxon>Pichiomycetes</taxon>
        <taxon>Debaryomycetaceae</taxon>
        <taxon>Candida/Lodderomyces clade</taxon>
        <taxon>Candida</taxon>
    </lineage>
</organism>
<dbReference type="EMBL" id="JABWAB010000005">
    <property type="protein sequence ID" value="KAF6050925.1"/>
    <property type="molecule type" value="Genomic_DNA"/>
</dbReference>
<comment type="caution">
    <text evidence="2">The sequence shown here is derived from an EMBL/GenBank/DDBJ whole genome shotgun (WGS) entry which is preliminary data.</text>
</comment>
<feature type="compositionally biased region" description="Acidic residues" evidence="1">
    <location>
        <begin position="48"/>
        <end position="63"/>
    </location>
</feature>
<sequence>MSSRALKKLAGKSLEDELKKLNIDVEKNEASGAKPVQSKFSAFAFLNEGDEEEKEDEGDEEKQEVESVKAEAPTSAVTKKKSKKKKKAKKSRSATPVDDDEEDNDDIDKILAEVKQQEAKPKATLEQYDFEDEYDSTVEPSGIYDSNFKNFTTERLNSSLPLLSIKSFKNLDQDQEYKNLFGNSLSTELIEDANSTTSLAISPEMLQQFKKMGKMIRNWGGKDRRSIPGTSRKLLLSKIRDDWFPTQLKSVTMEELTDDEMFELLRYKEDDIDDADLHVKISKERNLGVRYFKFNKVTDTRSRIANTRFYASTVLTPDPESLMQLLQSNPYHQETLLQVAMVLLRQGDNKATSNALIERALFTFDRSFHKNFHELVMSAQNGLIRLPYEFFSNRQFYLNLFRYIVSLGERSLFETALTFCKFLLSLSPAEDPLGTRYFIDFYCIMSEEFEYLIQLSKSPLVTCYTRWYSPGIAFSTVIAYLELNKVDDAEREMQKAFEAYPYVAYRLLTDVALSSVAGVKESDFEVTHEVAVCAETYMVRAKLLWQKHLDFLSTNLEKLFKTKHKPVRGSFFGFLNAKEIPKEVPFNLIRFAILSGENKIMAKLPKSVWNRDDLLEFDVLPPKDGLSDLLINYVDQNLLGAIVQENTRDVGLDVSPEEAEVLREVFEVVPQREVNQ</sequence>